<reference evidence="1 2" key="1">
    <citation type="journal article" date="2020" name="bioRxiv">
        <title>Metabolic contributions of an alphaproteobacterial endosymbiont in the apicomplexan Cardiosporidium cionae.</title>
        <authorList>
            <person name="Hunter E.S."/>
            <person name="Paight C.J."/>
            <person name="Lane C.E."/>
        </authorList>
    </citation>
    <scope>NUCLEOTIDE SEQUENCE [LARGE SCALE GENOMIC DNA]</scope>
    <source>
        <strain evidence="1">ESH_2018</strain>
    </source>
</reference>
<dbReference type="PANTHER" id="PTHR12170:SF3">
    <property type="entry name" value="GH10162P"/>
    <property type="match status" value="1"/>
</dbReference>
<gene>
    <name evidence="1" type="ORF">IE077_001012</name>
</gene>
<name>A0ABQ7J628_9APIC</name>
<comment type="caution">
    <text evidence="1">The sequence shown here is derived from an EMBL/GenBank/DDBJ whole genome shotgun (WGS) entry which is preliminary data.</text>
</comment>
<protein>
    <submittedName>
        <fullName evidence="1">Zinc finger, C3HC4 type (RING finger) domain-containing protein</fullName>
    </submittedName>
</protein>
<organism evidence="1 2">
    <name type="scientific">Cardiosporidium cionae</name>
    <dbReference type="NCBI Taxonomy" id="476202"/>
    <lineage>
        <taxon>Eukaryota</taxon>
        <taxon>Sar</taxon>
        <taxon>Alveolata</taxon>
        <taxon>Apicomplexa</taxon>
        <taxon>Aconoidasida</taxon>
        <taxon>Nephromycida</taxon>
        <taxon>Cardiosporidium</taxon>
    </lineage>
</organism>
<dbReference type="InterPro" id="IPR045098">
    <property type="entry name" value="Fyv10_fam"/>
</dbReference>
<evidence type="ECO:0000313" key="1">
    <source>
        <dbReference type="EMBL" id="KAF8819454.1"/>
    </source>
</evidence>
<accession>A0ABQ7J628</accession>
<dbReference type="EMBL" id="JADAQX010000751">
    <property type="protein sequence ID" value="KAF8819454.1"/>
    <property type="molecule type" value="Genomic_DNA"/>
</dbReference>
<dbReference type="Proteomes" id="UP000823046">
    <property type="component" value="Unassembled WGS sequence"/>
</dbReference>
<evidence type="ECO:0000313" key="2">
    <source>
        <dbReference type="Proteomes" id="UP000823046"/>
    </source>
</evidence>
<dbReference type="PANTHER" id="PTHR12170">
    <property type="entry name" value="MACROPHAGE ERYTHROBLAST ATTACHER-RELATED"/>
    <property type="match status" value="1"/>
</dbReference>
<proteinExistence type="predicted"/>
<keyword evidence="2" id="KW-1185">Reference proteome</keyword>
<sequence length="116" mass="12858">MENSDSEDSEDSLNVKVHTKGMKRVKLPLESPLAVLVCSGLVALPRLLQVLELFKHGGGKLSDQSDEWLRSGRIPLELDLGPRFHFHSSFTCAVSRDQTHKDNPPMLLPCGHAICK</sequence>